<keyword evidence="3" id="KW-1185">Reference proteome</keyword>
<sequence length="57" mass="6492">MTRRVAQRAAAHQPRPHQHQLLDRASISRQVADEKIEEPLRRFYAATPPAHPPADVC</sequence>
<proteinExistence type="predicted"/>
<feature type="region of interest" description="Disordered" evidence="1">
    <location>
        <begin position="1"/>
        <end position="33"/>
    </location>
</feature>
<gene>
    <name evidence="2" type="ORF">GCM10017557_81500</name>
</gene>
<organism evidence="2 3">
    <name type="scientific">Streptomyces aurantiacus</name>
    <dbReference type="NCBI Taxonomy" id="47760"/>
    <lineage>
        <taxon>Bacteria</taxon>
        <taxon>Bacillati</taxon>
        <taxon>Actinomycetota</taxon>
        <taxon>Actinomycetes</taxon>
        <taxon>Kitasatosporales</taxon>
        <taxon>Streptomycetaceae</taxon>
        <taxon>Streptomyces</taxon>
        <taxon>Streptomyces aurantiacus group</taxon>
    </lineage>
</organism>
<dbReference type="KEGG" id="sgm:GCM10017557_81500"/>
<accession>A0A7G1PFI8</accession>
<dbReference type="EMBL" id="AP023440">
    <property type="protein sequence ID" value="BCL33291.1"/>
    <property type="molecule type" value="Genomic_DNA"/>
</dbReference>
<protein>
    <submittedName>
        <fullName evidence="2">Uncharacterized protein</fullName>
    </submittedName>
</protein>
<dbReference type="RefSeq" id="WP_190854872.1">
    <property type="nucleotide sequence ID" value="NZ_AP023440.1"/>
</dbReference>
<dbReference type="AlphaFoldDB" id="A0A7G1PFI8"/>
<reference evidence="2 3" key="1">
    <citation type="journal article" date="2014" name="Int. J. Syst. Evol. Microbiol.">
        <title>Complete genome sequence of Corynebacterium casei LMG S-19264T (=DSM 44701T), isolated from a smear-ripened cheese.</title>
        <authorList>
            <consortium name="US DOE Joint Genome Institute (JGI-PGF)"/>
            <person name="Walter F."/>
            <person name="Albersmeier A."/>
            <person name="Kalinowski J."/>
            <person name="Ruckert C."/>
        </authorList>
    </citation>
    <scope>NUCLEOTIDE SEQUENCE [LARGE SCALE GENOMIC DNA]</scope>
    <source>
        <strain evidence="2 3">JCM 4677</strain>
    </source>
</reference>
<evidence type="ECO:0000313" key="2">
    <source>
        <dbReference type="EMBL" id="BCL33291.1"/>
    </source>
</evidence>
<evidence type="ECO:0000256" key="1">
    <source>
        <dbReference type="SAM" id="MobiDB-lite"/>
    </source>
</evidence>
<name>A0A7G1PFI8_9ACTN</name>
<evidence type="ECO:0000313" key="3">
    <source>
        <dbReference type="Proteomes" id="UP000516444"/>
    </source>
</evidence>
<dbReference type="Proteomes" id="UP000516444">
    <property type="component" value="Chromosome"/>
</dbReference>